<dbReference type="EMBL" id="QKZV01000001">
    <property type="protein sequence ID" value="PZX65633.1"/>
    <property type="molecule type" value="Genomic_DNA"/>
</dbReference>
<comment type="function">
    <text evidence="7">Functions as a peptidoglycan terminase that cleaves nascent peptidoglycan strands endolytically to terminate their elongation.</text>
</comment>
<dbReference type="GO" id="GO:0009252">
    <property type="term" value="P:peptidoglycan biosynthetic process"/>
    <property type="evidence" value="ECO:0007669"/>
    <property type="project" value="UniProtKB-UniRule"/>
</dbReference>
<dbReference type="GO" id="GO:0005886">
    <property type="term" value="C:plasma membrane"/>
    <property type="evidence" value="ECO:0007669"/>
    <property type="project" value="UniProtKB-UniRule"/>
</dbReference>
<evidence type="ECO:0000256" key="2">
    <source>
        <dbReference type="ARBA" id="ARBA00022692"/>
    </source>
</evidence>
<dbReference type="GO" id="GO:0008932">
    <property type="term" value="F:lytic endotransglycosylase activity"/>
    <property type="evidence" value="ECO:0007669"/>
    <property type="project" value="UniProtKB-UniRule"/>
</dbReference>
<dbReference type="Gene3D" id="3.30.160.60">
    <property type="entry name" value="Classic Zinc Finger"/>
    <property type="match status" value="1"/>
</dbReference>
<protein>
    <recommendedName>
        <fullName evidence="7">Endolytic murein transglycosylase</fullName>
        <ecNumber evidence="7">4.2.2.29</ecNumber>
    </recommendedName>
    <alternativeName>
        <fullName evidence="7">Peptidoglycan lytic transglycosylase</fullName>
    </alternativeName>
    <alternativeName>
        <fullName evidence="7">Peptidoglycan polymerization terminase</fullName>
    </alternativeName>
</protein>
<comment type="catalytic activity">
    <reaction evidence="7">
        <text>a peptidoglycan chain = a peptidoglycan chain with N-acetyl-1,6-anhydromuramyl-[peptide] at the reducing end + a peptidoglycan chain with N-acetylglucosamine at the non-reducing end.</text>
        <dbReference type="EC" id="4.2.2.29"/>
    </reaction>
</comment>
<keyword evidence="2 7" id="KW-0812">Transmembrane</keyword>
<proteinExistence type="inferred from homology"/>
<dbReference type="Pfam" id="PF02618">
    <property type="entry name" value="YceG"/>
    <property type="match status" value="1"/>
</dbReference>
<dbReference type="PANTHER" id="PTHR30518">
    <property type="entry name" value="ENDOLYTIC MUREIN TRANSGLYCOSYLASE"/>
    <property type="match status" value="1"/>
</dbReference>
<keyword evidence="1 7" id="KW-1003">Cell membrane</keyword>
<dbReference type="PANTHER" id="PTHR30518:SF2">
    <property type="entry name" value="ENDOLYTIC MUREIN TRANSGLYCOSYLASE"/>
    <property type="match status" value="1"/>
</dbReference>
<gene>
    <name evidence="7" type="primary">mltG</name>
    <name evidence="8" type="ORF">LX80_00122</name>
</gene>
<keyword evidence="3 7" id="KW-1133">Transmembrane helix</keyword>
<comment type="similarity">
    <text evidence="7">Belongs to the transglycosylase MltG family.</text>
</comment>
<dbReference type="EC" id="4.2.2.29" evidence="7"/>
<feature type="site" description="Important for catalytic activity" evidence="7">
    <location>
        <position position="215"/>
    </location>
</feature>
<dbReference type="AlphaFoldDB" id="A0A2W7RXU1"/>
<evidence type="ECO:0000313" key="9">
    <source>
        <dbReference type="Proteomes" id="UP000249720"/>
    </source>
</evidence>
<evidence type="ECO:0000256" key="7">
    <source>
        <dbReference type="HAMAP-Rule" id="MF_02065"/>
    </source>
</evidence>
<keyword evidence="9" id="KW-1185">Reference proteome</keyword>
<evidence type="ECO:0000256" key="5">
    <source>
        <dbReference type="ARBA" id="ARBA00023239"/>
    </source>
</evidence>
<evidence type="ECO:0000256" key="3">
    <source>
        <dbReference type="ARBA" id="ARBA00022989"/>
    </source>
</evidence>
<dbReference type="HAMAP" id="MF_02065">
    <property type="entry name" value="MltG"/>
    <property type="match status" value="1"/>
</dbReference>
<comment type="caution">
    <text evidence="8">The sequence shown here is derived from an EMBL/GenBank/DDBJ whole genome shotgun (WGS) entry which is preliminary data.</text>
</comment>
<dbReference type="InterPro" id="IPR003770">
    <property type="entry name" value="MLTG-like"/>
</dbReference>
<keyword evidence="5 7" id="KW-0456">Lyase</keyword>
<dbReference type="GO" id="GO:0071555">
    <property type="term" value="P:cell wall organization"/>
    <property type="evidence" value="ECO:0007669"/>
    <property type="project" value="UniProtKB-KW"/>
</dbReference>
<dbReference type="NCBIfam" id="TIGR00247">
    <property type="entry name" value="endolytic transglycosylase MltG"/>
    <property type="match status" value="1"/>
</dbReference>
<accession>A0A2W7RXU1</accession>
<reference evidence="8 9" key="1">
    <citation type="submission" date="2018-06" db="EMBL/GenBank/DDBJ databases">
        <title>Genomic Encyclopedia of Archaeal and Bacterial Type Strains, Phase II (KMG-II): from individual species to whole genera.</title>
        <authorList>
            <person name="Goeker M."/>
        </authorList>
    </citation>
    <scope>NUCLEOTIDE SEQUENCE [LARGE SCALE GENOMIC DNA]</scope>
    <source>
        <strain evidence="8 9">DSM 23241</strain>
    </source>
</reference>
<dbReference type="OrthoDB" id="9814591at2"/>
<evidence type="ECO:0000256" key="6">
    <source>
        <dbReference type="ARBA" id="ARBA00023316"/>
    </source>
</evidence>
<evidence type="ECO:0000256" key="4">
    <source>
        <dbReference type="ARBA" id="ARBA00023136"/>
    </source>
</evidence>
<keyword evidence="4 7" id="KW-0472">Membrane</keyword>
<dbReference type="Proteomes" id="UP000249720">
    <property type="component" value="Unassembled WGS sequence"/>
</dbReference>
<organism evidence="8 9">
    <name type="scientific">Hydrotalea sandarakina</name>
    <dbReference type="NCBI Taxonomy" id="1004304"/>
    <lineage>
        <taxon>Bacteria</taxon>
        <taxon>Pseudomonadati</taxon>
        <taxon>Bacteroidota</taxon>
        <taxon>Chitinophagia</taxon>
        <taxon>Chitinophagales</taxon>
        <taxon>Chitinophagaceae</taxon>
        <taxon>Hydrotalea</taxon>
    </lineage>
</organism>
<evidence type="ECO:0000256" key="1">
    <source>
        <dbReference type="ARBA" id="ARBA00022475"/>
    </source>
</evidence>
<evidence type="ECO:0000313" key="8">
    <source>
        <dbReference type="EMBL" id="PZX65633.1"/>
    </source>
</evidence>
<dbReference type="CDD" id="cd08010">
    <property type="entry name" value="MltG_like"/>
    <property type="match status" value="1"/>
</dbReference>
<keyword evidence="6 7" id="KW-0961">Cell wall biogenesis/degradation</keyword>
<sequence length="344" mass="39102">MRKVIGLAVLIIAGLAIAFFIYLKSPATAFSEKKQYFTLSEDSLSASLITQALLKQHIIKRGWPFQFVLKELNIAKHVKPGKYEVNKNASALSIVRMLKNNQQAAVNLVINKLRLKEDLAKLIAKNFAIDSSQVMNFMNSNDSLLPYKVDTSTVFTIIIPDTYTFYWNTSLRKIFNRLSVADSIFWSKNDRLEKAKALGLSPKQVYILASIVEEESNIDEERGKIASVYINRLNQNMALQACPTIKYAMKDFALTRIYEKYLFTPSPYNTYRNKGLPPGPICTPSAKCIDIVLNAPKTNYLYFVAKSDFSGYSHFSSNFAEHSFYAKQYQQALDAEMAKKQKQK</sequence>
<name>A0A2W7RXU1_9BACT</name>
<dbReference type="Gene3D" id="3.30.1490.480">
    <property type="entry name" value="Endolytic murein transglycosylase"/>
    <property type="match status" value="1"/>
</dbReference>
<dbReference type="RefSeq" id="WP_111293112.1">
    <property type="nucleotide sequence ID" value="NZ_QKZV01000001.1"/>
</dbReference>